<evidence type="ECO:0000256" key="1">
    <source>
        <dbReference type="ARBA" id="ARBA00004240"/>
    </source>
</evidence>
<evidence type="ECO:0000259" key="5">
    <source>
        <dbReference type="Pfam" id="PF05057"/>
    </source>
</evidence>
<dbReference type="Pfam" id="PF20284">
    <property type="entry name" value="CTD8"/>
    <property type="match status" value="1"/>
</dbReference>
<feature type="domain" description="ABC-three component systems C-terminal" evidence="6">
    <location>
        <begin position="273"/>
        <end position="397"/>
    </location>
</feature>
<dbReference type="EMBL" id="QTJV01000004">
    <property type="protein sequence ID" value="RFM34470.1"/>
    <property type="molecule type" value="Genomic_DNA"/>
</dbReference>
<keyword evidence="8" id="KW-1185">Reference proteome</keyword>
<dbReference type="Gene3D" id="3.40.50.1820">
    <property type="entry name" value="alpha/beta hydrolase"/>
    <property type="match status" value="1"/>
</dbReference>
<proteinExistence type="predicted"/>
<evidence type="ECO:0000313" key="7">
    <source>
        <dbReference type="EMBL" id="RFM34470.1"/>
    </source>
</evidence>
<reference evidence="7 8" key="1">
    <citation type="submission" date="2018-08" db="EMBL/GenBank/DDBJ databases">
        <title>Chitinophaga sp. K20C18050901, a novel bacterium isolated from forest soil.</title>
        <authorList>
            <person name="Wang C."/>
        </authorList>
    </citation>
    <scope>NUCLEOTIDE SEQUENCE [LARGE SCALE GENOMIC DNA]</scope>
    <source>
        <strain evidence="7 8">K20C18050901</strain>
    </source>
</reference>
<dbReference type="AlphaFoldDB" id="A0A3E1P2X0"/>
<dbReference type="OrthoDB" id="951108at2"/>
<sequence length="412" mass="46412">MIKILENGKRRKKNLILFIHGLTGDESTWMNEKGQTFPQLLFSNSIVKKNYDIGLFDYYSKIFSPVRVKLLGKLFNKLTNIKSGQVELNLDVESISDILVTELEVHCNDYKKIVVIAHSLGGLIAKCAALKLVEKESTINISKLISLAVPHIGSSIATIVRLVASHAQINDLAPLSDITTKLSNNWIQDKTERLPQIIYFYGKYDLVVQQNSALGVSNEKQIAKFFEADHENIAKPSSNQSSIYKAAEQILLEVVSEAEVDNALTVRSLPDSDTFNDEFFVLKLLVADVHEKSIHTAKTSFYNAEFIRKVGLQRKVISQSNFDDLISRIEILYNNAYALLTAGKLKDGNELVAHIHDQIRQEDNGVLKTLERISFIHKTGMLHQLSNNSSKDIWWGKDHNNDTIEAFKKGQS</sequence>
<dbReference type="PANTHER" id="PTHR48182">
    <property type="entry name" value="PROTEIN SERAC1"/>
    <property type="match status" value="1"/>
</dbReference>
<dbReference type="InterPro" id="IPR046912">
    <property type="entry name" value="ABC-3C_CTD8"/>
</dbReference>
<dbReference type="GO" id="GO:0016020">
    <property type="term" value="C:membrane"/>
    <property type="evidence" value="ECO:0007669"/>
    <property type="project" value="UniProtKB-SubCell"/>
</dbReference>
<comment type="caution">
    <text evidence="7">The sequence shown here is derived from an EMBL/GenBank/DDBJ whole genome shotgun (WGS) entry which is preliminary data.</text>
</comment>
<dbReference type="Proteomes" id="UP000261174">
    <property type="component" value="Unassembled WGS sequence"/>
</dbReference>
<protein>
    <submittedName>
        <fullName evidence="7">Uncharacterized protein</fullName>
    </submittedName>
</protein>
<dbReference type="InterPro" id="IPR029058">
    <property type="entry name" value="AB_hydrolase_fold"/>
</dbReference>
<gene>
    <name evidence="7" type="ORF">DXN04_14430</name>
</gene>
<evidence type="ECO:0000259" key="6">
    <source>
        <dbReference type="Pfam" id="PF20284"/>
    </source>
</evidence>
<dbReference type="InterPro" id="IPR052374">
    <property type="entry name" value="SERAC1"/>
</dbReference>
<evidence type="ECO:0000256" key="2">
    <source>
        <dbReference type="ARBA" id="ARBA00004370"/>
    </source>
</evidence>
<keyword evidence="3" id="KW-0256">Endoplasmic reticulum</keyword>
<dbReference type="Pfam" id="PF05057">
    <property type="entry name" value="DUF676"/>
    <property type="match status" value="1"/>
</dbReference>
<organism evidence="7 8">
    <name type="scientific">Chitinophaga silvisoli</name>
    <dbReference type="NCBI Taxonomy" id="2291814"/>
    <lineage>
        <taxon>Bacteria</taxon>
        <taxon>Pseudomonadati</taxon>
        <taxon>Bacteroidota</taxon>
        <taxon>Chitinophagia</taxon>
        <taxon>Chitinophagales</taxon>
        <taxon>Chitinophagaceae</taxon>
        <taxon>Chitinophaga</taxon>
    </lineage>
</organism>
<dbReference type="SUPFAM" id="SSF53474">
    <property type="entry name" value="alpha/beta-Hydrolases"/>
    <property type="match status" value="1"/>
</dbReference>
<dbReference type="InterPro" id="IPR007751">
    <property type="entry name" value="DUF676_lipase-like"/>
</dbReference>
<dbReference type="PANTHER" id="PTHR48182:SF2">
    <property type="entry name" value="PROTEIN SERAC1"/>
    <property type="match status" value="1"/>
</dbReference>
<evidence type="ECO:0000313" key="8">
    <source>
        <dbReference type="Proteomes" id="UP000261174"/>
    </source>
</evidence>
<comment type="subcellular location">
    <subcellularLocation>
        <location evidence="1">Endoplasmic reticulum</location>
    </subcellularLocation>
    <subcellularLocation>
        <location evidence="2">Membrane</location>
    </subcellularLocation>
</comment>
<evidence type="ECO:0000256" key="3">
    <source>
        <dbReference type="ARBA" id="ARBA00022824"/>
    </source>
</evidence>
<feature type="domain" description="DUF676" evidence="5">
    <location>
        <begin position="13"/>
        <end position="158"/>
    </location>
</feature>
<keyword evidence="4" id="KW-0472">Membrane</keyword>
<accession>A0A3E1P2X0</accession>
<evidence type="ECO:0000256" key="4">
    <source>
        <dbReference type="ARBA" id="ARBA00023136"/>
    </source>
</evidence>
<dbReference type="RefSeq" id="WP_116854053.1">
    <property type="nucleotide sequence ID" value="NZ_QTJV01000004.1"/>
</dbReference>
<name>A0A3E1P2X0_9BACT</name>